<dbReference type="AlphaFoldDB" id="A0AAI9EC14"/>
<feature type="transmembrane region" description="Helical" evidence="6">
    <location>
        <begin position="399"/>
        <end position="419"/>
    </location>
</feature>
<feature type="transmembrane region" description="Helical" evidence="6">
    <location>
        <begin position="135"/>
        <end position="154"/>
    </location>
</feature>
<dbReference type="SUPFAM" id="SSF103473">
    <property type="entry name" value="MFS general substrate transporter"/>
    <property type="match status" value="1"/>
</dbReference>
<dbReference type="Gene3D" id="1.20.1720.10">
    <property type="entry name" value="Multidrug resistance protein D"/>
    <property type="match status" value="1"/>
</dbReference>
<evidence type="ECO:0000313" key="8">
    <source>
        <dbReference type="EMBL" id="CAK4030877.1"/>
    </source>
</evidence>
<protein>
    <submittedName>
        <fullName evidence="8">Vacuolar membrane amino acid uptake transporter fnx2</fullName>
    </submittedName>
</protein>
<dbReference type="InterPro" id="IPR011701">
    <property type="entry name" value="MFS"/>
</dbReference>
<comment type="subcellular location">
    <subcellularLocation>
        <location evidence="1">Membrane</location>
        <topology evidence="1">Multi-pass membrane protein</topology>
    </subcellularLocation>
</comment>
<dbReference type="Gene3D" id="1.20.1250.20">
    <property type="entry name" value="MFS general substrate transporter like domains"/>
    <property type="match status" value="1"/>
</dbReference>
<feature type="transmembrane region" description="Helical" evidence="6">
    <location>
        <begin position="431"/>
        <end position="448"/>
    </location>
</feature>
<dbReference type="Pfam" id="PF07690">
    <property type="entry name" value="MFS_1"/>
    <property type="match status" value="1"/>
</dbReference>
<dbReference type="EMBL" id="CAVMBE010000041">
    <property type="protein sequence ID" value="CAK4030877.1"/>
    <property type="molecule type" value="Genomic_DNA"/>
</dbReference>
<evidence type="ECO:0000259" key="7">
    <source>
        <dbReference type="PROSITE" id="PS50850"/>
    </source>
</evidence>
<dbReference type="PROSITE" id="PS50850">
    <property type="entry name" value="MFS"/>
    <property type="match status" value="1"/>
</dbReference>
<dbReference type="GO" id="GO:0000329">
    <property type="term" value="C:fungal-type vacuole membrane"/>
    <property type="evidence" value="ECO:0007669"/>
    <property type="project" value="TreeGrafter"/>
</dbReference>
<keyword evidence="2 6" id="KW-0812">Transmembrane</keyword>
<dbReference type="InterPro" id="IPR020846">
    <property type="entry name" value="MFS_dom"/>
</dbReference>
<feature type="region of interest" description="Disordered" evidence="5">
    <location>
        <begin position="27"/>
        <end position="60"/>
    </location>
</feature>
<feature type="transmembrane region" description="Helical" evidence="6">
    <location>
        <begin position="295"/>
        <end position="314"/>
    </location>
</feature>
<feature type="transmembrane region" description="Helical" evidence="6">
    <location>
        <begin position="256"/>
        <end position="274"/>
    </location>
</feature>
<evidence type="ECO:0000256" key="2">
    <source>
        <dbReference type="ARBA" id="ARBA00022692"/>
    </source>
</evidence>
<evidence type="ECO:0000256" key="5">
    <source>
        <dbReference type="SAM" id="MobiDB-lite"/>
    </source>
</evidence>
<gene>
    <name evidence="8" type="ORF">LECACI_7A006035</name>
</gene>
<accession>A0AAI9EC14</accession>
<dbReference type="GO" id="GO:0015174">
    <property type="term" value="F:basic amino acid transmembrane transporter activity"/>
    <property type="evidence" value="ECO:0007669"/>
    <property type="project" value="TreeGrafter"/>
</dbReference>
<feature type="transmembrane region" description="Helical" evidence="6">
    <location>
        <begin position="460"/>
        <end position="482"/>
    </location>
</feature>
<feature type="transmembrane region" description="Helical" evidence="6">
    <location>
        <begin position="98"/>
        <end position="123"/>
    </location>
</feature>
<evidence type="ECO:0000256" key="6">
    <source>
        <dbReference type="SAM" id="Phobius"/>
    </source>
</evidence>
<feature type="transmembrane region" description="Helical" evidence="6">
    <location>
        <begin position="166"/>
        <end position="183"/>
    </location>
</feature>
<feature type="region of interest" description="Disordered" evidence="5">
    <location>
        <begin position="72"/>
        <end position="91"/>
    </location>
</feature>
<evidence type="ECO:0000256" key="4">
    <source>
        <dbReference type="ARBA" id="ARBA00023136"/>
    </source>
</evidence>
<organism evidence="8 9">
    <name type="scientific">Lecanosticta acicola</name>
    <dbReference type="NCBI Taxonomy" id="111012"/>
    <lineage>
        <taxon>Eukaryota</taxon>
        <taxon>Fungi</taxon>
        <taxon>Dikarya</taxon>
        <taxon>Ascomycota</taxon>
        <taxon>Pezizomycotina</taxon>
        <taxon>Dothideomycetes</taxon>
        <taxon>Dothideomycetidae</taxon>
        <taxon>Mycosphaerellales</taxon>
        <taxon>Mycosphaerellaceae</taxon>
        <taxon>Lecanosticta</taxon>
    </lineage>
</organism>
<feature type="transmembrane region" description="Helical" evidence="6">
    <location>
        <begin position="360"/>
        <end position="387"/>
    </location>
</feature>
<dbReference type="PANTHER" id="PTHR23501:SF33">
    <property type="entry name" value="MAJOR FACILITATOR SUPERFAMILY (MFS) PROFILE DOMAIN-CONTAINING PROTEIN"/>
    <property type="match status" value="1"/>
</dbReference>
<comment type="caution">
    <text evidence="8">The sequence shown here is derived from an EMBL/GenBank/DDBJ whole genome shotgun (WGS) entry which is preliminary data.</text>
</comment>
<keyword evidence="9" id="KW-1185">Reference proteome</keyword>
<name>A0AAI9EC14_9PEZI</name>
<keyword evidence="3 6" id="KW-1133">Transmembrane helix</keyword>
<dbReference type="InterPro" id="IPR036259">
    <property type="entry name" value="MFS_trans_sf"/>
</dbReference>
<evidence type="ECO:0000256" key="1">
    <source>
        <dbReference type="ARBA" id="ARBA00004141"/>
    </source>
</evidence>
<evidence type="ECO:0000256" key="3">
    <source>
        <dbReference type="ARBA" id="ARBA00022989"/>
    </source>
</evidence>
<evidence type="ECO:0000313" key="9">
    <source>
        <dbReference type="Proteomes" id="UP001296104"/>
    </source>
</evidence>
<proteinExistence type="predicted"/>
<dbReference type="PANTHER" id="PTHR23501">
    <property type="entry name" value="MAJOR FACILITATOR SUPERFAMILY"/>
    <property type="match status" value="1"/>
</dbReference>
<keyword evidence="4 6" id="KW-0472">Membrane</keyword>
<dbReference type="Proteomes" id="UP001296104">
    <property type="component" value="Unassembled WGS sequence"/>
</dbReference>
<reference evidence="8" key="1">
    <citation type="submission" date="2023-11" db="EMBL/GenBank/DDBJ databases">
        <authorList>
            <person name="Alioto T."/>
            <person name="Alioto T."/>
            <person name="Gomez Garrido J."/>
        </authorList>
    </citation>
    <scope>NUCLEOTIDE SEQUENCE</scope>
</reference>
<feature type="domain" description="Major facilitator superfamily (MFS) profile" evidence="7">
    <location>
        <begin position="101"/>
        <end position="592"/>
    </location>
</feature>
<dbReference type="PRINTS" id="PR01036">
    <property type="entry name" value="TCRTETB"/>
</dbReference>
<feature type="transmembrane region" description="Helical" evidence="6">
    <location>
        <begin position="494"/>
        <end position="513"/>
    </location>
</feature>
<sequence length="592" mass="63387">MWHTAERTPATKAIQARRYEKDDIAGDKIAEMDIPNSSSRTTAIRDERSPLLSDNEADGPLYRTISRSTTAEFLPPDDADIGTSKQNTSQKGSVSSGVYATISVLLLGVFLCNADQSLVLATYGKVASEFNDFDSGSWIISAYIIAQCVAQPLYGKLSDIYGRKACLQTSYILFTIGTAFTGLGRSMGEVIASRAVQGAGAAGMTSMVSIIITDLVPISEVATLRAYVNILQTTGRGAGGVIGGVLTYWLGWRWAFLVQVPPTIIAILLVQWRLKMPPTEGNELTRWQKLKRVDFTGSLLLCLTIFSACCLLETGGQKYPWNSTPIITMAIAFATALILFLISARFAAEPIFPLRLMTHYAVWTNYLIVILQIMVQFSLVMIVPIYFQVTAKATTAAAGAYLIPAFIGNTFGGLISGHWIKSTGLYKPPTVAAPFLAILSVCLCFALWNGHTTVLESFATLPGGMAAGMVSSSAFVGLAAGVEEGDMAVAGSGMYLCFSLGAIAGASAGSAVYQTSLKMGLESALAGIENGTQIMQRALEDITFVQNAEETIRKLIVPAFVNSFHQVNLLELGCAGVCLLLAAFSQGKRLKH</sequence>
<feature type="transmembrane region" description="Helical" evidence="6">
    <location>
        <begin position="326"/>
        <end position="348"/>
    </location>
</feature>